<dbReference type="InterPro" id="IPR017926">
    <property type="entry name" value="GATASE"/>
</dbReference>
<keyword evidence="6" id="KW-0289">Folate biosynthesis</keyword>
<dbReference type="Gene3D" id="3.60.120.10">
    <property type="entry name" value="Anthranilate synthase"/>
    <property type="match status" value="1"/>
</dbReference>
<dbReference type="InterPro" id="IPR015890">
    <property type="entry name" value="Chorismate_C"/>
</dbReference>
<comment type="similarity">
    <text evidence="3">In the C-terminal section; belongs to the anthranilate synthase component I family.</text>
</comment>
<dbReference type="InterPro" id="IPR005801">
    <property type="entry name" value="ADC_synthase"/>
</dbReference>
<dbReference type="GO" id="GO:0046820">
    <property type="term" value="F:4-amino-4-deoxychorismate synthase activity"/>
    <property type="evidence" value="ECO:0007669"/>
    <property type="project" value="UniProtKB-EC"/>
</dbReference>
<evidence type="ECO:0000256" key="2">
    <source>
        <dbReference type="ARBA" id="ARBA00005009"/>
    </source>
</evidence>
<organism evidence="13">
    <name type="scientific">Salvia splendens</name>
    <name type="common">Scarlet sage</name>
    <dbReference type="NCBI Taxonomy" id="180675"/>
    <lineage>
        <taxon>Eukaryota</taxon>
        <taxon>Viridiplantae</taxon>
        <taxon>Streptophyta</taxon>
        <taxon>Embryophyta</taxon>
        <taxon>Tracheophyta</taxon>
        <taxon>Spermatophyta</taxon>
        <taxon>Magnoliopsida</taxon>
        <taxon>eudicotyledons</taxon>
        <taxon>Gunneridae</taxon>
        <taxon>Pentapetalae</taxon>
        <taxon>asterids</taxon>
        <taxon>lamiids</taxon>
        <taxon>Lamiales</taxon>
        <taxon>Lamiaceae</taxon>
        <taxon>Nepetoideae</taxon>
        <taxon>Mentheae</taxon>
        <taxon>Salviinae</taxon>
        <taxon>Salvia</taxon>
        <taxon>Salvia subgen. Calosphace</taxon>
        <taxon>core Calosphace</taxon>
    </lineage>
</organism>
<comment type="caution">
    <text evidence="13">The sequence shown here is derived from an EMBL/GenBank/DDBJ whole genome shotgun (WGS) entry which is preliminary data.</text>
</comment>
<accession>A0A8X8WWU2</accession>
<feature type="domain" description="Anthranilate synthase component I N-terminal" evidence="12">
    <location>
        <begin position="588"/>
        <end position="687"/>
    </location>
</feature>
<comment type="catalytic activity">
    <reaction evidence="1">
        <text>chorismate + L-glutamine = 4-amino-4-deoxychorismate + L-glutamate</text>
        <dbReference type="Rhea" id="RHEA:11672"/>
        <dbReference type="ChEBI" id="CHEBI:29748"/>
        <dbReference type="ChEBI" id="CHEBI:29985"/>
        <dbReference type="ChEBI" id="CHEBI:58359"/>
        <dbReference type="ChEBI" id="CHEBI:58406"/>
        <dbReference type="EC" id="2.6.1.85"/>
    </reaction>
</comment>
<dbReference type="SUPFAM" id="SSF56322">
    <property type="entry name" value="ADC synthase"/>
    <property type="match status" value="1"/>
</dbReference>
<feature type="domain" description="Glutamine amidotransferase" evidence="10">
    <location>
        <begin position="354"/>
        <end position="390"/>
    </location>
</feature>
<protein>
    <recommendedName>
        <fullName evidence="4">aminodeoxychorismate synthase</fullName>
        <ecNumber evidence="4">2.6.1.85</ecNumber>
    </recommendedName>
    <alternativeName>
        <fullName evidence="8">Para-aminobenzoate synthase</fullName>
    </alternativeName>
    <alternativeName>
        <fullName evidence="9">p-aminobenzoic acid synthase</fullName>
    </alternativeName>
</protein>
<dbReference type="SUPFAM" id="SSF52317">
    <property type="entry name" value="Class I glutamine amidotransferase-like"/>
    <property type="match status" value="1"/>
</dbReference>
<evidence type="ECO:0000256" key="5">
    <source>
        <dbReference type="ARBA" id="ARBA00022679"/>
    </source>
</evidence>
<name>A0A8X8WWU2_SALSN</name>
<dbReference type="PROSITE" id="PS51273">
    <property type="entry name" value="GATASE_TYPE_1"/>
    <property type="match status" value="1"/>
</dbReference>
<evidence type="ECO:0000256" key="8">
    <source>
        <dbReference type="ARBA" id="ARBA00031329"/>
    </source>
</evidence>
<reference evidence="13" key="2">
    <citation type="submission" date="2020-08" db="EMBL/GenBank/DDBJ databases">
        <title>Plant Genome Project.</title>
        <authorList>
            <person name="Zhang R.-G."/>
        </authorList>
    </citation>
    <scope>NUCLEOTIDE SEQUENCE</scope>
    <source>
        <strain evidence="13">Huo1</strain>
        <tissue evidence="13">Leaf</tissue>
    </source>
</reference>
<evidence type="ECO:0000259" key="10">
    <source>
        <dbReference type="Pfam" id="PF00117"/>
    </source>
</evidence>
<dbReference type="InterPro" id="IPR006805">
    <property type="entry name" value="Anth_synth_I_N"/>
</dbReference>
<feature type="domain" description="Glutamine amidotransferase" evidence="10">
    <location>
        <begin position="179"/>
        <end position="314"/>
    </location>
</feature>
<proteinExistence type="inferred from homology"/>
<evidence type="ECO:0000256" key="6">
    <source>
        <dbReference type="ARBA" id="ARBA00022909"/>
    </source>
</evidence>
<dbReference type="InterPro" id="IPR029062">
    <property type="entry name" value="Class_I_gatase-like"/>
</dbReference>
<evidence type="ECO:0000256" key="4">
    <source>
        <dbReference type="ARBA" id="ARBA00013139"/>
    </source>
</evidence>
<sequence>MGFALFSPSKEISFSSLESISQNKNSKHVFPKTFSRLGELNREERGDGVVKKGSVSSHLVRGQLEGSFVGKKQLKEPSPKLDFVRTLLIDNYDSYTYNIYQELSVINGYRLDFGIAFTEGLKLVVVYNSMRLVKGHFLSRWWMEIAFLYVKVLLKALERSVPDSILSFDVDIIPVPPVVIRNDEWSWEEVCHYLYEEKLFDNIVISPGPGSPTCAADIGICLKLLLECSDIPILGVCLGHQALGYVHGARIIHAPEPIHGRLSDVKHNACELFNGIPSGRNSGFKVVRYHSLVIDPSSLPKDLIPIAWTSSHETIPFLDGFEGRDLNTFAKSLSTKLENGLQRHPAKSQELRSRDILMGIVHCSRPHYGLQFHPESVATYHGRQIFKNFAEITKDHWSRLQSSSDSMRDFYRSDMEIAIQTGESELYLARMQVSAVNQLFQEVARSKPLMNGFDNLKHAGLCNVMKSPPHSRFSKYLKLKWRKLECSANQVGGSGSIFSELFGSHRAENTFWLDSSSTEMVSIFLFSSLLIEVEMQSAFSLIPDDEPSCFCRTELAFRLWGAKVDHFLDDEFHPRALSVDISCSNTTSSHGGCLSVGDSNGSVTNTYLQKGFFDFLNQELESICYDAADFDGLPFDFYGGYIGYIGYNLKVECGASLNCHESSTPDACLFFADNLVAIDHHCDDVYVMSLHDEDTGTTSWMDEVEQKVLGMKPHRQTKPLSAASADASPTQGFSAEKSRQQYIADVEKCQKFIRDGESYELCLTTQMRRSVGELHSLALYLEMREKNPAPYAAWLSFPRENLCICCSSPERFLRLDRDGVMEAKPIKGTIARGASPEADELLKQRLQYRQSVITSRCSEKDQAENLMIVDLLRNDLGRVCEPGSVHVPHLMEVESYTTVHTMVSMIRGQKRPDASAVDCVRAAFPGGSMTGAPKLRSMEILDSLETSSRGIYSGCIGYFSYNQTFDLNIVIRSVVIHEGEASIGAGGAITALSNPANEYEEMVLKTRAPTKAVVEYQSSILSI</sequence>
<evidence type="ECO:0000313" key="13">
    <source>
        <dbReference type="EMBL" id="KAG6402292.1"/>
    </source>
</evidence>
<keyword evidence="14" id="KW-1185">Reference proteome</keyword>
<reference evidence="13" key="1">
    <citation type="submission" date="2018-01" db="EMBL/GenBank/DDBJ databases">
        <authorList>
            <person name="Mao J.F."/>
        </authorList>
    </citation>
    <scope>NUCLEOTIDE SEQUENCE</scope>
    <source>
        <strain evidence="13">Huo1</strain>
        <tissue evidence="13">Leaf</tissue>
    </source>
</reference>
<evidence type="ECO:0000259" key="11">
    <source>
        <dbReference type="Pfam" id="PF00425"/>
    </source>
</evidence>
<evidence type="ECO:0000256" key="3">
    <source>
        <dbReference type="ARBA" id="ARBA00005970"/>
    </source>
</evidence>
<dbReference type="Pfam" id="PF04715">
    <property type="entry name" value="Anth_synt_I_N"/>
    <property type="match status" value="1"/>
</dbReference>
<dbReference type="Proteomes" id="UP000298416">
    <property type="component" value="Unassembled WGS sequence"/>
</dbReference>
<dbReference type="GO" id="GO:0000162">
    <property type="term" value="P:L-tryptophan biosynthetic process"/>
    <property type="evidence" value="ECO:0007669"/>
    <property type="project" value="TreeGrafter"/>
</dbReference>
<comment type="pathway">
    <text evidence="2">Cofactor biosynthesis; tetrahydrofolate biosynthesis; 4-aminobenzoate from chorismate: step 1/2.</text>
</comment>
<dbReference type="InterPro" id="IPR006221">
    <property type="entry name" value="TrpG/PapA_dom"/>
</dbReference>
<dbReference type="PRINTS" id="PR00099">
    <property type="entry name" value="CPSGATASE"/>
</dbReference>
<evidence type="ECO:0000256" key="9">
    <source>
        <dbReference type="ARBA" id="ARBA00031904"/>
    </source>
</evidence>
<dbReference type="PRINTS" id="PR00095">
    <property type="entry name" value="ANTSNTHASEI"/>
</dbReference>
<evidence type="ECO:0000259" key="12">
    <source>
        <dbReference type="Pfam" id="PF04715"/>
    </source>
</evidence>
<dbReference type="EMBL" id="PNBA02000014">
    <property type="protein sequence ID" value="KAG6402292.1"/>
    <property type="molecule type" value="Genomic_DNA"/>
</dbReference>
<dbReference type="EC" id="2.6.1.85" evidence="4"/>
<dbReference type="PANTHER" id="PTHR11236:SF18">
    <property type="entry name" value="AMINODEOXYCHORISMATE SYNTHASE"/>
    <property type="match status" value="1"/>
</dbReference>
<keyword evidence="5" id="KW-0808">Transferase</keyword>
<evidence type="ECO:0000256" key="7">
    <source>
        <dbReference type="ARBA" id="ARBA00022962"/>
    </source>
</evidence>
<dbReference type="PANTHER" id="PTHR11236">
    <property type="entry name" value="AMINOBENZOATE/ANTHRANILATE SYNTHASE"/>
    <property type="match status" value="1"/>
</dbReference>
<gene>
    <name evidence="13" type="ORF">SASPL_139170</name>
</gene>
<dbReference type="InterPro" id="IPR019999">
    <property type="entry name" value="Anth_synth_I-like"/>
</dbReference>
<dbReference type="GO" id="GO:0005737">
    <property type="term" value="C:cytoplasm"/>
    <property type="evidence" value="ECO:0007669"/>
    <property type="project" value="TreeGrafter"/>
</dbReference>
<evidence type="ECO:0000313" key="14">
    <source>
        <dbReference type="Proteomes" id="UP000298416"/>
    </source>
</evidence>
<dbReference type="AlphaFoldDB" id="A0A8X8WWU2"/>
<dbReference type="Pfam" id="PF00117">
    <property type="entry name" value="GATase"/>
    <property type="match status" value="2"/>
</dbReference>
<dbReference type="GO" id="GO:0008153">
    <property type="term" value="P:4-aminobenzoate biosynthetic process"/>
    <property type="evidence" value="ECO:0007669"/>
    <property type="project" value="TreeGrafter"/>
</dbReference>
<dbReference type="CDD" id="cd01743">
    <property type="entry name" value="GATase1_Anthranilate_Synthase"/>
    <property type="match status" value="1"/>
</dbReference>
<evidence type="ECO:0000256" key="1">
    <source>
        <dbReference type="ARBA" id="ARBA00001000"/>
    </source>
</evidence>
<dbReference type="Gene3D" id="3.40.50.880">
    <property type="match status" value="1"/>
</dbReference>
<feature type="domain" description="Chorismate-utilising enzyme C-terminal" evidence="11">
    <location>
        <begin position="739"/>
        <end position="1005"/>
    </location>
</feature>
<dbReference type="GO" id="GO:0046656">
    <property type="term" value="P:folic acid biosynthetic process"/>
    <property type="evidence" value="ECO:0007669"/>
    <property type="project" value="UniProtKB-KW"/>
</dbReference>
<keyword evidence="7" id="KW-0315">Glutamine amidotransferase</keyword>
<dbReference type="Pfam" id="PF00425">
    <property type="entry name" value="Chorismate_bind"/>
    <property type="match status" value="1"/>
</dbReference>